<dbReference type="Pfam" id="PF04912">
    <property type="entry name" value="Dynamitin"/>
    <property type="match status" value="1"/>
</dbReference>
<evidence type="ECO:0000256" key="10">
    <source>
        <dbReference type="SAM" id="Phobius"/>
    </source>
</evidence>
<keyword evidence="3" id="KW-0813">Transport</keyword>
<feature type="compositionally biased region" description="Acidic residues" evidence="9">
    <location>
        <begin position="49"/>
        <end position="60"/>
    </location>
</feature>
<keyword evidence="5 10" id="KW-0812">Transmembrane</keyword>
<name>A0A5M9K1H9_MONFR</name>
<evidence type="ECO:0008006" key="13">
    <source>
        <dbReference type="Google" id="ProtNLM"/>
    </source>
</evidence>
<feature type="compositionally biased region" description="Acidic residues" evidence="9">
    <location>
        <begin position="114"/>
        <end position="127"/>
    </location>
</feature>
<evidence type="ECO:0000256" key="6">
    <source>
        <dbReference type="ARBA" id="ARBA00022989"/>
    </source>
</evidence>
<organism evidence="11 12">
    <name type="scientific">Monilinia fructicola</name>
    <name type="common">Brown rot fungus</name>
    <name type="synonym">Ciboria fructicola</name>
    <dbReference type="NCBI Taxonomy" id="38448"/>
    <lineage>
        <taxon>Eukaryota</taxon>
        <taxon>Fungi</taxon>
        <taxon>Dikarya</taxon>
        <taxon>Ascomycota</taxon>
        <taxon>Pezizomycotina</taxon>
        <taxon>Leotiomycetes</taxon>
        <taxon>Helotiales</taxon>
        <taxon>Sclerotiniaceae</taxon>
        <taxon>Monilinia</taxon>
    </lineage>
</organism>
<keyword evidence="6 10" id="KW-1133">Transmembrane helix</keyword>
<feature type="coiled-coil region" evidence="8">
    <location>
        <begin position="374"/>
        <end position="415"/>
    </location>
</feature>
<feature type="region of interest" description="Disordered" evidence="9">
    <location>
        <begin position="302"/>
        <end position="332"/>
    </location>
</feature>
<evidence type="ECO:0000256" key="2">
    <source>
        <dbReference type="ARBA" id="ARBA00004496"/>
    </source>
</evidence>
<dbReference type="VEuPathDB" id="FungiDB:MFRU_001g01700"/>
<feature type="transmembrane region" description="Helical" evidence="10">
    <location>
        <begin position="832"/>
        <end position="855"/>
    </location>
</feature>
<dbReference type="EMBL" id="VICG01000003">
    <property type="protein sequence ID" value="KAA8573986.1"/>
    <property type="molecule type" value="Genomic_DNA"/>
</dbReference>
<feature type="region of interest" description="Disordered" evidence="9">
    <location>
        <begin position="956"/>
        <end position="981"/>
    </location>
</feature>
<comment type="caution">
    <text evidence="11">The sequence shown here is derived from an EMBL/GenBank/DDBJ whole genome shotgun (WGS) entry which is preliminary data.</text>
</comment>
<dbReference type="InterPro" id="IPR028133">
    <property type="entry name" value="Dynamitin"/>
</dbReference>
<dbReference type="InterPro" id="IPR036259">
    <property type="entry name" value="MFS_trans_sf"/>
</dbReference>
<dbReference type="AlphaFoldDB" id="A0A5M9K1H9"/>
<comment type="subcellular location">
    <subcellularLocation>
        <location evidence="2">Cytoplasm</location>
    </subcellularLocation>
    <subcellularLocation>
        <location evidence="1">Membrane</location>
        <topology evidence="1">Multi-pass membrane protein</topology>
    </subcellularLocation>
</comment>
<feature type="region of interest" description="Disordered" evidence="9">
    <location>
        <begin position="1"/>
        <end position="128"/>
    </location>
</feature>
<feature type="transmembrane region" description="Helical" evidence="10">
    <location>
        <begin position="691"/>
        <end position="715"/>
    </location>
</feature>
<sequence length="1071" mass="118255">MAALNRKYAALPDLDSAPDIYETPELTEDNSTAPTGRLRSQSASSSYQDYDEDDDDDDDLGGISRSRLHPDEARLHFSPAQIDASDVDFSDRVTAKRKSYKASSRRHRKRQDGTEEFGDFSDDEDGESLERKLARLRREIEEVKEEYGKRNLEKRDTDEDGESNHGDDIAALSKLLEGISADQRDQTMSAGARLAKDLGTGIRANGPPQTSQATGEPSTYTVTYAPTYQQSHALAKAADFDGRLALLEKVLGLNSTMDSTSNSIAVLPTLDILEKQVSILTESTPSSLDSISRRVRTLTQEAEKLEESRKSAKAAKESLRSAGGELTSEDTEDAEQISKINALYGTLPTIENLAPLLPSLLDRLRSLRAIHADAATASENLSRVEQRQAEMSNDIKKWQEGLEKIEEAIKQGETAMGGNMKVVEGWVRPFLSKPSDSSSNFEKREVEDKPKRIYFKRGDTATKTAIGIFDERQHQAEDFEFEERRGRSRNRVRSRVVEVVGESPSEGVHGGGDLDFEGYFESKADMASWSGQPTIKGSTEQMRMALLTFSLVGLQFTWGIEMTYCTPYLLSLGLTKSKTSLVWIAGPLSGLIMAPLVGAMADRSRSKWGRRRPYMMGASILVALCLLVLGWTKEIVSHFVEEGEFNKSCTIFLAVLAIYAVDFAINAVQWSCRSLIVDTLPIQKQQSGSAWASRMAAMGHLIGYAIGTVDLVTWFGPSMGDTQFKKLILIAAFALIFCVGVTSWAVTERVLISSRDSDSQSGIIKITRQIYRTTMTVPPKIQAILWCQFWSWIGWFPFLFYGTTYVGETYFRYDAPHEIKESKDALGDIGRIGSMSLVVFSFVSSFGSFLLPLLIKSPDEDNFTQRPPASIARLVQAYNKYKPDLLGAWFVGHLMFSSAMFLAPFASSFRFATSLIAFCGLPWSVASWAPYAFLGVEVNKMSGIPSYSRLSTTDRDIELDSPTAPPSPSLLRLEHGPSGEKEDIASTGELSGIYFGILNIYTTIPQFIGTFISMIVFSILEPGKSPELAQNAKEGEHHGTEGPNAISVCLFIGAISTIGAAYATKKLRDLQ</sequence>
<gene>
    <name evidence="11" type="ORF">EYC84_005525</name>
</gene>
<keyword evidence="7 10" id="KW-0472">Membrane</keyword>
<evidence type="ECO:0000256" key="4">
    <source>
        <dbReference type="ARBA" id="ARBA00022490"/>
    </source>
</evidence>
<feature type="compositionally biased region" description="Basic residues" evidence="9">
    <location>
        <begin position="95"/>
        <end position="110"/>
    </location>
</feature>
<dbReference type="Gene3D" id="1.20.1250.20">
    <property type="entry name" value="MFS general substrate transporter like domains"/>
    <property type="match status" value="1"/>
</dbReference>
<feature type="transmembrane region" description="Helical" evidence="10">
    <location>
        <begin position="998"/>
        <end position="1020"/>
    </location>
</feature>
<dbReference type="GO" id="GO:0005737">
    <property type="term" value="C:cytoplasm"/>
    <property type="evidence" value="ECO:0007669"/>
    <property type="project" value="UniProtKB-SubCell"/>
</dbReference>
<evidence type="ECO:0000256" key="9">
    <source>
        <dbReference type="SAM" id="MobiDB-lite"/>
    </source>
</evidence>
<feature type="transmembrane region" description="Helical" evidence="10">
    <location>
        <begin position="613"/>
        <end position="631"/>
    </location>
</feature>
<keyword evidence="12" id="KW-1185">Reference proteome</keyword>
<feature type="transmembrane region" description="Helical" evidence="10">
    <location>
        <begin position="651"/>
        <end position="670"/>
    </location>
</feature>
<keyword evidence="4" id="KW-0963">Cytoplasm</keyword>
<accession>A0A5M9K1H9</accession>
<dbReference type="PANTHER" id="PTHR19432:SF76">
    <property type="entry name" value="TRANSPORTER, PUTATIVE (EUROFUNG)-RELATED"/>
    <property type="match status" value="1"/>
</dbReference>
<dbReference type="SUPFAM" id="SSF103473">
    <property type="entry name" value="MFS general substrate transporter"/>
    <property type="match status" value="1"/>
</dbReference>
<dbReference type="GO" id="GO:0005869">
    <property type="term" value="C:dynactin complex"/>
    <property type="evidence" value="ECO:0007669"/>
    <property type="project" value="InterPro"/>
</dbReference>
<evidence type="ECO:0000313" key="11">
    <source>
        <dbReference type="EMBL" id="KAA8573986.1"/>
    </source>
</evidence>
<dbReference type="PANTHER" id="PTHR19432">
    <property type="entry name" value="SUGAR TRANSPORTER"/>
    <property type="match status" value="1"/>
</dbReference>
<feature type="transmembrane region" description="Helical" evidence="10">
    <location>
        <begin position="885"/>
        <end position="905"/>
    </location>
</feature>
<proteinExistence type="predicted"/>
<feature type="transmembrane region" description="Helical" evidence="10">
    <location>
        <begin position="580"/>
        <end position="601"/>
    </location>
</feature>
<evidence type="ECO:0000313" key="12">
    <source>
        <dbReference type="Proteomes" id="UP000322873"/>
    </source>
</evidence>
<evidence type="ECO:0000256" key="3">
    <source>
        <dbReference type="ARBA" id="ARBA00022448"/>
    </source>
</evidence>
<dbReference type="Pfam" id="PF13347">
    <property type="entry name" value="MFS_2"/>
    <property type="match status" value="1"/>
</dbReference>
<feature type="transmembrane region" description="Helical" evidence="10">
    <location>
        <begin position="1045"/>
        <end position="1064"/>
    </location>
</feature>
<feature type="compositionally biased region" description="Basic and acidic residues" evidence="9">
    <location>
        <begin position="302"/>
        <end position="319"/>
    </location>
</feature>
<evidence type="ECO:0000256" key="8">
    <source>
        <dbReference type="SAM" id="Coils"/>
    </source>
</evidence>
<feature type="transmembrane region" description="Helical" evidence="10">
    <location>
        <begin position="727"/>
        <end position="746"/>
    </location>
</feature>
<dbReference type="GO" id="GO:0007017">
    <property type="term" value="P:microtubule-based process"/>
    <property type="evidence" value="ECO:0007669"/>
    <property type="project" value="InterPro"/>
</dbReference>
<reference evidence="11 12" key="1">
    <citation type="submission" date="2019-06" db="EMBL/GenBank/DDBJ databases">
        <title>Genome Sequence of the Brown Rot Fungal Pathogen Monilinia fructicola.</title>
        <authorList>
            <person name="De Miccolis Angelini R.M."/>
            <person name="Landi L."/>
            <person name="Abate D."/>
            <person name="Pollastro S."/>
            <person name="Romanazzi G."/>
            <person name="Faretra F."/>
        </authorList>
    </citation>
    <scope>NUCLEOTIDE SEQUENCE [LARGE SCALE GENOMIC DNA]</scope>
    <source>
        <strain evidence="11 12">Mfrc123</strain>
    </source>
</reference>
<feature type="transmembrane region" description="Helical" evidence="10">
    <location>
        <begin position="783"/>
        <end position="802"/>
    </location>
</feature>
<dbReference type="GO" id="GO:0008506">
    <property type="term" value="F:sucrose:proton symporter activity"/>
    <property type="evidence" value="ECO:0007669"/>
    <property type="project" value="TreeGrafter"/>
</dbReference>
<feature type="transmembrane region" description="Helical" evidence="10">
    <location>
        <begin position="911"/>
        <end position="934"/>
    </location>
</feature>
<dbReference type="GO" id="GO:0005886">
    <property type="term" value="C:plasma membrane"/>
    <property type="evidence" value="ECO:0007669"/>
    <property type="project" value="TreeGrafter"/>
</dbReference>
<evidence type="ECO:0000256" key="5">
    <source>
        <dbReference type="ARBA" id="ARBA00022692"/>
    </source>
</evidence>
<protein>
    <recommendedName>
        <fullName evidence="13">Major facilitator superfamily (MFS) profile domain-containing protein</fullName>
    </recommendedName>
</protein>
<feature type="compositionally biased region" description="Basic and acidic residues" evidence="9">
    <location>
        <begin position="972"/>
        <end position="981"/>
    </location>
</feature>
<keyword evidence="8" id="KW-0175">Coiled coil</keyword>
<evidence type="ECO:0000256" key="1">
    <source>
        <dbReference type="ARBA" id="ARBA00004141"/>
    </source>
</evidence>
<dbReference type="Proteomes" id="UP000322873">
    <property type="component" value="Unassembled WGS sequence"/>
</dbReference>
<evidence type="ECO:0000256" key="7">
    <source>
        <dbReference type="ARBA" id="ARBA00023136"/>
    </source>
</evidence>